<dbReference type="InterPro" id="IPR004143">
    <property type="entry name" value="BPL_LPL_catalytic"/>
</dbReference>
<keyword evidence="2" id="KW-0436">Ligase</keyword>
<evidence type="ECO:0000313" key="3">
    <source>
        <dbReference type="Proteomes" id="UP001196661"/>
    </source>
</evidence>
<dbReference type="SUPFAM" id="SSF55681">
    <property type="entry name" value="Class II aaRS and biotin synthetases"/>
    <property type="match status" value="1"/>
</dbReference>
<sequence length="244" mass="27682">MNTRWRLISPMAASGFNQMAIDEWLLEQHRLGVGLPCLRFYSWQPVAISLGYHQHRYPHSWDSLRWDGQDIDIVRRPSGGRAVLHQGDLTYALVSSPLSGRRRETYKYLCEFLIEGWRDLGIHLSLGGENRRYHRSVNCFSASTAADLVMEDGYKLIGSAQLYRDGCVLQHGSMRLCPEPDLVKAVFGDSIYPPSALKKIKPADLVMVLIAAAKRVFEIEFELQPLSPQEISQACSWSMARSKV</sequence>
<gene>
    <name evidence="2" type="ORF">IXB28_14520</name>
</gene>
<dbReference type="PANTHER" id="PTHR43679">
    <property type="entry name" value="OCTANOYLTRANSFERASE LIPM-RELATED"/>
    <property type="match status" value="1"/>
</dbReference>
<proteinExistence type="predicted"/>
<dbReference type="PROSITE" id="PS51733">
    <property type="entry name" value="BPL_LPL_CATALYTIC"/>
    <property type="match status" value="1"/>
</dbReference>
<dbReference type="GO" id="GO:0016874">
    <property type="term" value="F:ligase activity"/>
    <property type="evidence" value="ECO:0007669"/>
    <property type="project" value="UniProtKB-KW"/>
</dbReference>
<dbReference type="EMBL" id="JADOER010000012">
    <property type="protein sequence ID" value="MBT9313424.1"/>
    <property type="molecule type" value="Genomic_DNA"/>
</dbReference>
<dbReference type="Pfam" id="PF21948">
    <property type="entry name" value="LplA-B_cat"/>
    <property type="match status" value="1"/>
</dbReference>
<dbReference type="InterPro" id="IPR050664">
    <property type="entry name" value="Octanoyltrans_LipM/LipL"/>
</dbReference>
<evidence type="ECO:0000259" key="1">
    <source>
        <dbReference type="PROSITE" id="PS51733"/>
    </source>
</evidence>
<accession>A0ABS5Y7R9</accession>
<name>A0ABS5Y7R9_9CYAN</name>
<evidence type="ECO:0000313" key="2">
    <source>
        <dbReference type="EMBL" id="MBT9313424.1"/>
    </source>
</evidence>
<organism evidence="2 3">
    <name type="scientific">Leptothoe kymatousa TAU-MAC 1615</name>
    <dbReference type="NCBI Taxonomy" id="2364775"/>
    <lineage>
        <taxon>Bacteria</taxon>
        <taxon>Bacillati</taxon>
        <taxon>Cyanobacteriota</taxon>
        <taxon>Cyanophyceae</taxon>
        <taxon>Nodosilineales</taxon>
        <taxon>Cymatolegaceae</taxon>
        <taxon>Leptothoe</taxon>
        <taxon>Leptothoe kymatousa</taxon>
    </lineage>
</organism>
<protein>
    <submittedName>
        <fullName evidence="2">Lipoate--protein ligase family protein</fullName>
    </submittedName>
</protein>
<feature type="domain" description="BPL/LPL catalytic" evidence="1">
    <location>
        <begin position="32"/>
        <end position="221"/>
    </location>
</feature>
<dbReference type="PANTHER" id="PTHR43679:SF2">
    <property type="entry name" value="OCTANOYL-[GCVH]:PROTEIN N-OCTANOYLTRANSFERASE"/>
    <property type="match status" value="1"/>
</dbReference>
<dbReference type="InterPro" id="IPR045864">
    <property type="entry name" value="aa-tRNA-synth_II/BPL/LPL"/>
</dbReference>
<dbReference type="Gene3D" id="3.30.930.10">
    <property type="entry name" value="Bira Bifunctional Protein, Domain 2"/>
    <property type="match status" value="1"/>
</dbReference>
<keyword evidence="3" id="KW-1185">Reference proteome</keyword>
<reference evidence="2 3" key="1">
    <citation type="journal article" date="2021" name="Mar. Drugs">
        <title>Genome Reduction and Secondary Metabolism of the Marine Sponge-Associated Cyanobacterium Leptothoe.</title>
        <authorList>
            <person name="Konstantinou D."/>
            <person name="Popin R.V."/>
            <person name="Fewer D.P."/>
            <person name="Sivonen K."/>
            <person name="Gkelis S."/>
        </authorList>
    </citation>
    <scope>NUCLEOTIDE SEQUENCE [LARGE SCALE GENOMIC DNA]</scope>
    <source>
        <strain evidence="2 3">TAU-MAC 1615</strain>
    </source>
</reference>
<dbReference type="Proteomes" id="UP001196661">
    <property type="component" value="Unassembled WGS sequence"/>
</dbReference>
<comment type="caution">
    <text evidence="2">The sequence shown here is derived from an EMBL/GenBank/DDBJ whole genome shotgun (WGS) entry which is preliminary data.</text>
</comment>